<dbReference type="GO" id="GO:0016491">
    <property type="term" value="F:oxidoreductase activity"/>
    <property type="evidence" value="ECO:0007669"/>
    <property type="project" value="UniProtKB-KW"/>
</dbReference>
<feature type="domain" description="FAD dependent oxidoreductase" evidence="2">
    <location>
        <begin position="10"/>
        <end position="401"/>
    </location>
</feature>
<dbReference type="Proteomes" id="UP000028534">
    <property type="component" value="Unassembled WGS sequence"/>
</dbReference>
<organism evidence="3 4">
    <name type="scientific">Sphingobium yanoikuyae</name>
    <name type="common">Sphingomonas yanoikuyae</name>
    <dbReference type="NCBI Taxonomy" id="13690"/>
    <lineage>
        <taxon>Bacteria</taxon>
        <taxon>Pseudomonadati</taxon>
        <taxon>Pseudomonadota</taxon>
        <taxon>Alphaproteobacteria</taxon>
        <taxon>Sphingomonadales</taxon>
        <taxon>Sphingomonadaceae</taxon>
        <taxon>Sphingobium</taxon>
    </lineage>
</organism>
<dbReference type="InterPro" id="IPR036188">
    <property type="entry name" value="FAD/NAD-bd_sf"/>
</dbReference>
<dbReference type="eggNOG" id="COG0665">
    <property type="taxonomic scope" value="Bacteria"/>
</dbReference>
<accession>A0A084ETE3</accession>
<comment type="caution">
    <text evidence="3">The sequence shown here is derived from an EMBL/GenBank/DDBJ whole genome shotgun (WGS) entry which is preliminary data.</text>
</comment>
<evidence type="ECO:0000259" key="2">
    <source>
        <dbReference type="Pfam" id="PF01266"/>
    </source>
</evidence>
<protein>
    <submittedName>
        <fullName evidence="3">Glycine/D-amino acid oxidase, deaminating</fullName>
    </submittedName>
</protein>
<dbReference type="EMBL" id="JGVR01000002">
    <property type="protein sequence ID" value="KEZ21235.1"/>
    <property type="molecule type" value="Genomic_DNA"/>
</dbReference>
<dbReference type="SUPFAM" id="SSF51971">
    <property type="entry name" value="Nucleotide-binding domain"/>
    <property type="match status" value="1"/>
</dbReference>
<name>A0A084ETE3_SPHYA</name>
<reference evidence="3 4" key="1">
    <citation type="submission" date="2014-03" db="EMBL/GenBank/DDBJ databases">
        <title>Genome sequence of Sphingobium yanoikuyae B1.</title>
        <authorList>
            <person name="Gan H.M."/>
            <person name="Gan H.Y."/>
            <person name="Savka M.A."/>
        </authorList>
    </citation>
    <scope>NUCLEOTIDE SEQUENCE [LARGE SCALE GENOMIC DNA]</scope>
    <source>
        <strain evidence="3 4">B1</strain>
    </source>
</reference>
<keyword evidence="1" id="KW-0560">Oxidoreductase</keyword>
<dbReference type="Pfam" id="PF01266">
    <property type="entry name" value="DAO"/>
    <property type="match status" value="1"/>
</dbReference>
<dbReference type="PANTHER" id="PTHR13847:SF289">
    <property type="entry name" value="GLYCINE OXIDASE"/>
    <property type="match status" value="1"/>
</dbReference>
<dbReference type="GO" id="GO:0005737">
    <property type="term" value="C:cytoplasm"/>
    <property type="evidence" value="ECO:0007669"/>
    <property type="project" value="TreeGrafter"/>
</dbReference>
<dbReference type="PROSITE" id="PS51257">
    <property type="entry name" value="PROKAR_LIPOPROTEIN"/>
    <property type="match status" value="1"/>
</dbReference>
<dbReference type="PATRIC" id="fig|13690.10.peg.715"/>
<dbReference type="STRING" id="13690.AX777_09040"/>
<evidence type="ECO:0000313" key="3">
    <source>
        <dbReference type="EMBL" id="KEZ21235.1"/>
    </source>
</evidence>
<dbReference type="SUPFAM" id="SSF54373">
    <property type="entry name" value="FAD-linked reductases, C-terminal domain"/>
    <property type="match status" value="1"/>
</dbReference>
<dbReference type="AlphaFoldDB" id="A0A084ETE3"/>
<evidence type="ECO:0000313" key="4">
    <source>
        <dbReference type="Proteomes" id="UP000028534"/>
    </source>
</evidence>
<proteinExistence type="predicted"/>
<dbReference type="Gene3D" id="3.50.50.60">
    <property type="entry name" value="FAD/NAD(P)-binding domain"/>
    <property type="match status" value="2"/>
</dbReference>
<dbReference type="InterPro" id="IPR006076">
    <property type="entry name" value="FAD-dep_OxRdtase"/>
</dbReference>
<dbReference type="Gene3D" id="3.30.9.10">
    <property type="entry name" value="D-Amino Acid Oxidase, subunit A, domain 2"/>
    <property type="match status" value="1"/>
</dbReference>
<gene>
    <name evidence="3" type="ORF">CP98_00686</name>
</gene>
<dbReference type="PANTHER" id="PTHR13847">
    <property type="entry name" value="SARCOSINE DEHYDROGENASE-RELATED"/>
    <property type="match status" value="1"/>
</dbReference>
<sequence>MKRSQLTQHAIIIGGGIVGTSCAIRLQEKGISTLLIERENPLRGASWGNAGHVAVEQIDPLASMATVKSFPRRLFWRGGALGLPWRDIGRWLPFSLRLLNAARPSRFAAGRTALKAMLKEAMPAWRRIDALCAGQSRLIEDGHFIVWESEASAQAGRQAWMAADCGTARFRDATPHEFTLLKALFPHPIIAAIRCEGSGRIADPTRLAQDLKDALLAAGGRIEQAEVSALPIRNRQAQVQLADGRTLDADHIIVATGAASDALLRPLGHKVPIIAERGYHLQTPKAPEGWPMDMPPVVFEDRSMIVTRFESGLRAASFVEFSSLSAPPDPRKWQRLRTHAATLGLPIEADARPWIGARPTLPDYLPAIGRSDRADNLLYAFGHQHLGLTLGPLTGEIIAALATGAPPPVDAKPFSLRRFEG</sequence>
<evidence type="ECO:0000256" key="1">
    <source>
        <dbReference type="ARBA" id="ARBA00023002"/>
    </source>
</evidence>